<keyword evidence="3" id="KW-0812">Transmembrane</keyword>
<feature type="domain" description="PNPLA" evidence="4">
    <location>
        <begin position="17"/>
        <end position="341"/>
    </location>
</feature>
<dbReference type="PROSITE" id="PS51635">
    <property type="entry name" value="PNPLA"/>
    <property type="match status" value="1"/>
</dbReference>
<dbReference type="Pfam" id="PF11856">
    <property type="entry name" value="DUF3376"/>
    <property type="match status" value="1"/>
</dbReference>
<evidence type="ECO:0000256" key="2">
    <source>
        <dbReference type="PROSITE-ProRule" id="PRU01161"/>
    </source>
</evidence>
<gene>
    <name evidence="5" type="ORF">HBH26_10660</name>
</gene>
<feature type="active site" description="Proton acceptor" evidence="2">
    <location>
        <position position="328"/>
    </location>
</feature>
<keyword evidence="3" id="KW-1133">Transmembrane helix</keyword>
<comment type="caution">
    <text evidence="5">The sequence shown here is derived from an EMBL/GenBank/DDBJ whole genome shotgun (WGS) entry which is preliminary data.</text>
</comment>
<reference evidence="5 6" key="1">
    <citation type="submission" date="2020-03" db="EMBL/GenBank/DDBJ databases">
        <authorList>
            <person name="Wang L."/>
            <person name="He N."/>
            <person name="Li Y."/>
            <person name="Fang Y."/>
            <person name="Zhang F."/>
        </authorList>
    </citation>
    <scope>NUCLEOTIDE SEQUENCE [LARGE SCALE GENOMIC DNA]</scope>
    <source>
        <strain evidence="5 6">36D10-4-7</strain>
    </source>
</reference>
<proteinExistence type="predicted"/>
<dbReference type="InterPro" id="IPR019894">
    <property type="entry name" value="Patatin-related_protein"/>
</dbReference>
<protein>
    <submittedName>
        <fullName evidence="5">Patatin-like protein</fullName>
    </submittedName>
</protein>
<keyword evidence="2" id="KW-0378">Hydrolase</keyword>
<comment type="caution">
    <text evidence="2">Lacks conserved residue(s) required for the propagation of feature annotation.</text>
</comment>
<dbReference type="Proteomes" id="UP000732399">
    <property type="component" value="Unassembled WGS sequence"/>
</dbReference>
<keyword evidence="1 2" id="KW-0443">Lipid metabolism</keyword>
<evidence type="ECO:0000256" key="3">
    <source>
        <dbReference type="SAM" id="Phobius"/>
    </source>
</evidence>
<dbReference type="Pfam" id="PF01734">
    <property type="entry name" value="Patatin"/>
    <property type="match status" value="1"/>
</dbReference>
<dbReference type="InterPro" id="IPR024282">
    <property type="entry name" value="DUF3376"/>
</dbReference>
<dbReference type="SUPFAM" id="SSF52151">
    <property type="entry name" value="FabD/lysophospholipase-like"/>
    <property type="match status" value="1"/>
</dbReference>
<keyword evidence="6" id="KW-1185">Reference proteome</keyword>
<name>A0ABX1CM39_9SPHN</name>
<evidence type="ECO:0000256" key="1">
    <source>
        <dbReference type="ARBA" id="ARBA00023098"/>
    </source>
</evidence>
<evidence type="ECO:0000313" key="6">
    <source>
        <dbReference type="Proteomes" id="UP000732399"/>
    </source>
</evidence>
<dbReference type="EMBL" id="JAAVJH010000005">
    <property type="protein sequence ID" value="NJR79050.1"/>
    <property type="molecule type" value="Genomic_DNA"/>
</dbReference>
<dbReference type="InterPro" id="IPR016035">
    <property type="entry name" value="Acyl_Trfase/lysoPLipase"/>
</dbReference>
<evidence type="ECO:0000313" key="5">
    <source>
        <dbReference type="EMBL" id="NJR79050.1"/>
    </source>
</evidence>
<feature type="transmembrane region" description="Helical" evidence="3">
    <location>
        <begin position="12"/>
        <end position="31"/>
    </location>
</feature>
<keyword evidence="3" id="KW-0472">Membrane</keyword>
<accession>A0ABX1CM39</accession>
<feature type="short sequence motif" description="GXSXG" evidence="2">
    <location>
        <begin position="89"/>
        <end position="93"/>
    </location>
</feature>
<dbReference type="RefSeq" id="WP_168134570.1">
    <property type="nucleotide sequence ID" value="NZ_JAAVJH010000005.1"/>
</dbReference>
<organism evidence="5 6">
    <name type="scientific">Sphingomonas corticis</name>
    <dbReference type="NCBI Taxonomy" id="2722791"/>
    <lineage>
        <taxon>Bacteria</taxon>
        <taxon>Pseudomonadati</taxon>
        <taxon>Pseudomonadota</taxon>
        <taxon>Alphaproteobacteria</taxon>
        <taxon>Sphingomonadales</taxon>
        <taxon>Sphingomonadaceae</taxon>
        <taxon>Sphingomonas</taxon>
    </lineage>
</organism>
<evidence type="ECO:0000259" key="4">
    <source>
        <dbReference type="PROSITE" id="PS51635"/>
    </source>
</evidence>
<feature type="active site" description="Nucleophile" evidence="2">
    <location>
        <position position="91"/>
    </location>
</feature>
<dbReference type="NCBIfam" id="TIGR03607">
    <property type="entry name" value="patatin-like protein"/>
    <property type="match status" value="1"/>
</dbReference>
<dbReference type="InterPro" id="IPR002641">
    <property type="entry name" value="PNPLA_dom"/>
</dbReference>
<keyword evidence="2" id="KW-0442">Lipid degradation</keyword>
<sequence>MSDGGGRAREKELRLALVCYGGISLAVYMHGITKEVWHVARASRAVQAGEPLTDGTGPGGTAAVYAALLDGIADEAGLRLRVMPDIVAGASAGGINGIFLAQAIAAGHSLDPLTDLWLDHADVEQLIDRDAAPSSRFSKVWALPLAWMAAGRSADKLDELEETTREEVRAKLSHFVRSRWFEPPFSGGGFTARLLEALDAMAAAPRGPRLLPPGQPLDLFVTVTDFSGHPERLRLHSPPEVLETEHRLVVTFSDHGDPCETLADAAELAFAARATSSFPGAFPPFTVGELDAALQAREQDWNGRDAFLRRVLPRHHAAGAAEKAVLIDGSVLANRPFRPAIDALRERPARRQVDRRFVYVDPSPGFKLGLTGGSTDDGGGSPAGVPGFFQTILGALSELPRHQPIRDNLEAIAERTRRIERMRAIMDAIRPQVEGEIEALFGRTLFLDRPTPARLVAWRRRAQQAAADRSGYAYAGYGNLKASGVVDFVTGLLHAAGGETGGDRWSRTRALVETALAARGVVAEAIHAGGASDAMIDFLRTYDLNFRVRRLRMLARRVGEVEGGEDDEALGPLREAIFASLTDYVARKEAGHHAALQESVRNLRDDAGAALDRLAAGLDLTALDAATDERIAAALAGLPREVRRPMLLNYLGFPYFDVVALPLLQGEGVDEYDPIKVDRISPDDARGIREGGAEATLKGIQFNAFGAFFSRAYRENDYLWGRLHGAERMIDILVSTLPADARLKPGRVAAVKRQAFLAVLDEEAPRLSTAGELIGSLRREIG</sequence>
<dbReference type="Gene3D" id="3.40.1090.10">
    <property type="entry name" value="Cytosolic phospholipase A2 catalytic domain"/>
    <property type="match status" value="2"/>
</dbReference>